<evidence type="ECO:0000313" key="11">
    <source>
        <dbReference type="Proteomes" id="UP001303889"/>
    </source>
</evidence>
<feature type="signal peptide" evidence="8">
    <location>
        <begin position="1"/>
        <end position="21"/>
    </location>
</feature>
<feature type="active site" evidence="5">
    <location>
        <position position="133"/>
    </location>
</feature>
<organism evidence="10 11">
    <name type="scientific">Staphylotrichum tortipilum</name>
    <dbReference type="NCBI Taxonomy" id="2831512"/>
    <lineage>
        <taxon>Eukaryota</taxon>
        <taxon>Fungi</taxon>
        <taxon>Dikarya</taxon>
        <taxon>Ascomycota</taxon>
        <taxon>Pezizomycotina</taxon>
        <taxon>Sordariomycetes</taxon>
        <taxon>Sordariomycetidae</taxon>
        <taxon>Sordariales</taxon>
        <taxon>Chaetomiaceae</taxon>
        <taxon>Staphylotrichum</taxon>
    </lineage>
</organism>
<keyword evidence="3 7" id="KW-0064">Aspartyl protease</keyword>
<comment type="caution">
    <text evidence="10">The sequence shown here is derived from an EMBL/GenBank/DDBJ whole genome shotgun (WGS) entry which is preliminary data.</text>
</comment>
<dbReference type="SUPFAM" id="SSF50630">
    <property type="entry name" value="Acid proteases"/>
    <property type="match status" value="1"/>
</dbReference>
<reference evidence="10" key="2">
    <citation type="submission" date="2023-05" db="EMBL/GenBank/DDBJ databases">
        <authorList>
            <consortium name="Lawrence Berkeley National Laboratory"/>
            <person name="Steindorff A."/>
            <person name="Hensen N."/>
            <person name="Bonometti L."/>
            <person name="Westerberg I."/>
            <person name="Brannstrom I.O."/>
            <person name="Guillou S."/>
            <person name="Cros-Aarteil S."/>
            <person name="Calhoun S."/>
            <person name="Haridas S."/>
            <person name="Kuo A."/>
            <person name="Mondo S."/>
            <person name="Pangilinan J."/>
            <person name="Riley R."/>
            <person name="Labutti K."/>
            <person name="Andreopoulos B."/>
            <person name="Lipzen A."/>
            <person name="Chen C."/>
            <person name="Yanf M."/>
            <person name="Daum C."/>
            <person name="Ng V."/>
            <person name="Clum A."/>
            <person name="Ohm R."/>
            <person name="Martin F."/>
            <person name="Silar P."/>
            <person name="Natvig D."/>
            <person name="Lalanne C."/>
            <person name="Gautier V."/>
            <person name="Ament-Velasquez S.L."/>
            <person name="Kruys A."/>
            <person name="Hutchinson M.I."/>
            <person name="Powell A.J."/>
            <person name="Barry K."/>
            <person name="Miller A.N."/>
            <person name="Grigoriev I.V."/>
            <person name="Debuchy R."/>
            <person name="Gladieux P."/>
            <person name="Thoren M.H."/>
            <person name="Johannesson H."/>
        </authorList>
    </citation>
    <scope>NUCLEOTIDE SEQUENCE</scope>
    <source>
        <strain evidence="10">CBS 103.79</strain>
    </source>
</reference>
<reference evidence="10" key="1">
    <citation type="journal article" date="2023" name="Mol. Phylogenet. Evol.">
        <title>Genome-scale phylogeny and comparative genomics of the fungal order Sordariales.</title>
        <authorList>
            <person name="Hensen N."/>
            <person name="Bonometti L."/>
            <person name="Westerberg I."/>
            <person name="Brannstrom I.O."/>
            <person name="Guillou S."/>
            <person name="Cros-Aarteil S."/>
            <person name="Calhoun S."/>
            <person name="Haridas S."/>
            <person name="Kuo A."/>
            <person name="Mondo S."/>
            <person name="Pangilinan J."/>
            <person name="Riley R."/>
            <person name="LaButti K."/>
            <person name="Andreopoulos B."/>
            <person name="Lipzen A."/>
            <person name="Chen C."/>
            <person name="Yan M."/>
            <person name="Daum C."/>
            <person name="Ng V."/>
            <person name="Clum A."/>
            <person name="Steindorff A."/>
            <person name="Ohm R.A."/>
            <person name="Martin F."/>
            <person name="Silar P."/>
            <person name="Natvig D.O."/>
            <person name="Lalanne C."/>
            <person name="Gautier V."/>
            <person name="Ament-Velasquez S.L."/>
            <person name="Kruys A."/>
            <person name="Hutchinson M.I."/>
            <person name="Powell A.J."/>
            <person name="Barry K."/>
            <person name="Miller A.N."/>
            <person name="Grigoriev I.V."/>
            <person name="Debuchy R."/>
            <person name="Gladieux P."/>
            <person name="Hiltunen Thoren M."/>
            <person name="Johannesson H."/>
        </authorList>
    </citation>
    <scope>NUCLEOTIDE SEQUENCE</scope>
    <source>
        <strain evidence="10">CBS 103.79</strain>
    </source>
</reference>
<evidence type="ECO:0000256" key="2">
    <source>
        <dbReference type="ARBA" id="ARBA00022670"/>
    </source>
</evidence>
<comment type="similarity">
    <text evidence="1 7">Belongs to the peptidase A1 family.</text>
</comment>
<feature type="chain" id="PRO_5042971624" evidence="8">
    <location>
        <begin position="22"/>
        <end position="432"/>
    </location>
</feature>
<dbReference type="PANTHER" id="PTHR47966">
    <property type="entry name" value="BETA-SITE APP-CLEAVING ENZYME, ISOFORM A-RELATED"/>
    <property type="match status" value="1"/>
</dbReference>
<keyword evidence="2 7" id="KW-0645">Protease</keyword>
<dbReference type="FunFam" id="2.40.70.10:FF:000026">
    <property type="entry name" value="Endothiapepsin"/>
    <property type="match status" value="1"/>
</dbReference>
<evidence type="ECO:0000256" key="6">
    <source>
        <dbReference type="PIRSR" id="PIRSR601461-2"/>
    </source>
</evidence>
<feature type="active site" evidence="5">
    <location>
        <position position="317"/>
    </location>
</feature>
<feature type="disulfide bond" evidence="6">
    <location>
        <begin position="353"/>
        <end position="388"/>
    </location>
</feature>
<keyword evidence="8" id="KW-0732">Signal</keyword>
<feature type="domain" description="Peptidase A1" evidence="9">
    <location>
        <begin position="115"/>
        <end position="426"/>
    </location>
</feature>
<name>A0AAN6MHE1_9PEZI</name>
<evidence type="ECO:0000256" key="3">
    <source>
        <dbReference type="ARBA" id="ARBA00022750"/>
    </source>
</evidence>
<evidence type="ECO:0000256" key="8">
    <source>
        <dbReference type="SAM" id="SignalP"/>
    </source>
</evidence>
<dbReference type="GO" id="GO:0004190">
    <property type="term" value="F:aspartic-type endopeptidase activity"/>
    <property type="evidence" value="ECO:0007669"/>
    <property type="project" value="UniProtKB-KW"/>
</dbReference>
<evidence type="ECO:0000313" key="10">
    <source>
        <dbReference type="EMBL" id="KAK3900148.1"/>
    </source>
</evidence>
<dbReference type="Gene3D" id="2.40.70.10">
    <property type="entry name" value="Acid Proteases"/>
    <property type="match status" value="2"/>
</dbReference>
<dbReference type="PRINTS" id="PR00792">
    <property type="entry name" value="PEPSIN"/>
</dbReference>
<evidence type="ECO:0000256" key="4">
    <source>
        <dbReference type="ARBA" id="ARBA00022801"/>
    </source>
</evidence>
<sequence length="432" mass="45653">MVTVTNLVLAATLGLLGLSSALPPRIGTTRIENGHGHSPTLGSGRTSFKQVRGPRYRFNGARVVYKTYLKYRVPVPEDLLKAVAHTDALAQSEEVKRSTGSAAAVPINAEFDIAYVTPVTLGTPPQTLQLDFDSGSSDLWVFSSHLPTSQIRGQEIYAPNKSSTAKLLDGHSWSITYGDGSGSRGNVYTDNVTVGGLMVERQAIECAQQVSSSFTSEAHIDGLVGLGFSTLNTVSPKSQLTFFDNAKGALDSPVFTADLKHKQAGTYDFGFIDKAKYTGEITYVPVNNDPGYWTFSSSGYAVGSGNFSASPISGIADTGTSLIYLPTAVVTAYYRQVQGATNSRSYGGYVFPCSATLPSFTFGVGEARFTIPPAYMSYAAVTPGSSTCFGGLQSSNGVGINIWGDLALKVAFVVFNGGTPPTIGWAAKPLAK</sequence>
<dbReference type="InterPro" id="IPR034163">
    <property type="entry name" value="Aspergillopepsin-like_cat_dom"/>
</dbReference>
<dbReference type="PROSITE" id="PS51767">
    <property type="entry name" value="PEPTIDASE_A1"/>
    <property type="match status" value="1"/>
</dbReference>
<evidence type="ECO:0000256" key="5">
    <source>
        <dbReference type="PIRSR" id="PIRSR601461-1"/>
    </source>
</evidence>
<evidence type="ECO:0000256" key="1">
    <source>
        <dbReference type="ARBA" id="ARBA00007447"/>
    </source>
</evidence>
<dbReference type="CDD" id="cd06097">
    <property type="entry name" value="Aspergillopepsin_like"/>
    <property type="match status" value="1"/>
</dbReference>
<dbReference type="Proteomes" id="UP001303889">
    <property type="component" value="Unassembled WGS sequence"/>
</dbReference>
<proteinExistence type="inferred from homology"/>
<dbReference type="InterPro" id="IPR033121">
    <property type="entry name" value="PEPTIDASE_A1"/>
</dbReference>
<dbReference type="InterPro" id="IPR001461">
    <property type="entry name" value="Aspartic_peptidase_A1"/>
</dbReference>
<dbReference type="PANTHER" id="PTHR47966:SF2">
    <property type="entry name" value="ASPERGILLOPEPSIN-1-RELATED"/>
    <property type="match status" value="1"/>
</dbReference>
<dbReference type="FunFam" id="2.40.70.10:FF:000024">
    <property type="entry name" value="Endothiapepsin"/>
    <property type="match status" value="1"/>
</dbReference>
<dbReference type="Pfam" id="PF00026">
    <property type="entry name" value="Asp"/>
    <property type="match status" value="1"/>
</dbReference>
<dbReference type="AlphaFoldDB" id="A0AAN6MHE1"/>
<keyword evidence="6" id="KW-1015">Disulfide bond</keyword>
<protein>
    <submittedName>
        <fullName evidence="10">Aspartic peptidase domain-containing protein</fullName>
    </submittedName>
</protein>
<evidence type="ECO:0000256" key="7">
    <source>
        <dbReference type="RuleBase" id="RU000454"/>
    </source>
</evidence>
<accession>A0AAN6MHE1</accession>
<evidence type="ECO:0000259" key="9">
    <source>
        <dbReference type="PROSITE" id="PS51767"/>
    </source>
</evidence>
<dbReference type="EMBL" id="MU855701">
    <property type="protein sequence ID" value="KAK3900148.1"/>
    <property type="molecule type" value="Genomic_DNA"/>
</dbReference>
<gene>
    <name evidence="10" type="ORF">C8A05DRAFT_45946</name>
</gene>
<dbReference type="GO" id="GO:0006508">
    <property type="term" value="P:proteolysis"/>
    <property type="evidence" value="ECO:0007669"/>
    <property type="project" value="UniProtKB-KW"/>
</dbReference>
<dbReference type="PROSITE" id="PS00141">
    <property type="entry name" value="ASP_PROTEASE"/>
    <property type="match status" value="2"/>
</dbReference>
<dbReference type="InterPro" id="IPR021109">
    <property type="entry name" value="Peptidase_aspartic_dom_sf"/>
</dbReference>
<dbReference type="InterPro" id="IPR001969">
    <property type="entry name" value="Aspartic_peptidase_AS"/>
</dbReference>
<keyword evidence="4 7" id="KW-0378">Hydrolase</keyword>
<keyword evidence="11" id="KW-1185">Reference proteome</keyword>